<dbReference type="Proteomes" id="UP000492821">
    <property type="component" value="Unassembled WGS sequence"/>
</dbReference>
<organism evidence="3 4">
    <name type="scientific">Panagrellus redivivus</name>
    <name type="common">Microworm</name>
    <dbReference type="NCBI Taxonomy" id="6233"/>
    <lineage>
        <taxon>Eukaryota</taxon>
        <taxon>Metazoa</taxon>
        <taxon>Ecdysozoa</taxon>
        <taxon>Nematoda</taxon>
        <taxon>Chromadorea</taxon>
        <taxon>Rhabditida</taxon>
        <taxon>Tylenchina</taxon>
        <taxon>Panagrolaimomorpha</taxon>
        <taxon>Panagrolaimoidea</taxon>
        <taxon>Panagrolaimidae</taxon>
        <taxon>Panagrellus</taxon>
    </lineage>
</organism>
<feature type="transmembrane region" description="Helical" evidence="2">
    <location>
        <begin position="56"/>
        <end position="77"/>
    </location>
</feature>
<feature type="region of interest" description="Disordered" evidence="1">
    <location>
        <begin position="17"/>
        <end position="38"/>
    </location>
</feature>
<accession>A0A7E4VXQ9</accession>
<keyword evidence="2" id="KW-1133">Transmembrane helix</keyword>
<reference evidence="3" key="1">
    <citation type="journal article" date="2013" name="Genetics">
        <title>The draft genome and transcriptome of Panagrellus redivivus are shaped by the harsh demands of a free-living lifestyle.</title>
        <authorList>
            <person name="Srinivasan J."/>
            <person name="Dillman A.R."/>
            <person name="Macchietto M.G."/>
            <person name="Heikkinen L."/>
            <person name="Lakso M."/>
            <person name="Fracchia K.M."/>
            <person name="Antoshechkin I."/>
            <person name="Mortazavi A."/>
            <person name="Wong G."/>
            <person name="Sternberg P.W."/>
        </authorList>
    </citation>
    <scope>NUCLEOTIDE SEQUENCE [LARGE SCALE GENOMIC DNA]</scope>
    <source>
        <strain evidence="3">MT8872</strain>
    </source>
</reference>
<evidence type="ECO:0000313" key="4">
    <source>
        <dbReference type="WBParaSite" id="Pan_g4294.t1"/>
    </source>
</evidence>
<evidence type="ECO:0000256" key="1">
    <source>
        <dbReference type="SAM" id="MobiDB-lite"/>
    </source>
</evidence>
<keyword evidence="2" id="KW-0472">Membrane</keyword>
<sequence length="78" mass="8319">MTSKIARMMSRIWSPKQYGSPRDLDDVIASSPEPASPKSGAVIVCGNRSSQLSPAVSMSAISFFAVELFILAMLSLLA</sequence>
<keyword evidence="3" id="KW-1185">Reference proteome</keyword>
<reference evidence="4" key="2">
    <citation type="submission" date="2020-10" db="UniProtKB">
        <authorList>
            <consortium name="WormBaseParasite"/>
        </authorList>
    </citation>
    <scope>IDENTIFICATION</scope>
</reference>
<keyword evidence="2" id="KW-0812">Transmembrane</keyword>
<evidence type="ECO:0000256" key="2">
    <source>
        <dbReference type="SAM" id="Phobius"/>
    </source>
</evidence>
<dbReference type="AlphaFoldDB" id="A0A7E4VXQ9"/>
<name>A0A7E4VXQ9_PANRE</name>
<proteinExistence type="predicted"/>
<dbReference type="WBParaSite" id="Pan_g4294.t1">
    <property type="protein sequence ID" value="Pan_g4294.t1"/>
    <property type="gene ID" value="Pan_g4294"/>
</dbReference>
<evidence type="ECO:0000313" key="3">
    <source>
        <dbReference type="Proteomes" id="UP000492821"/>
    </source>
</evidence>
<protein>
    <submittedName>
        <fullName evidence="4">Uncharacterized protein</fullName>
    </submittedName>
</protein>